<gene>
    <name evidence="1" type="ORF">TG4357_00332</name>
</gene>
<dbReference type="AlphaFoldDB" id="A0A0P1F4S6"/>
<keyword evidence="2" id="KW-1185">Reference proteome</keyword>
<dbReference type="InterPro" id="IPR009922">
    <property type="entry name" value="DUF1457"/>
</dbReference>
<protein>
    <submittedName>
        <fullName evidence="1">PAS domain protein</fullName>
    </submittedName>
</protein>
<accession>A0A0P1F4S6</accession>
<organism evidence="1 2">
    <name type="scientific">Thalassovita gelatinovora</name>
    <name type="common">Thalassobius gelatinovorus</name>
    <dbReference type="NCBI Taxonomy" id="53501"/>
    <lineage>
        <taxon>Bacteria</taxon>
        <taxon>Pseudomonadati</taxon>
        <taxon>Pseudomonadota</taxon>
        <taxon>Alphaproteobacteria</taxon>
        <taxon>Rhodobacterales</taxon>
        <taxon>Roseobacteraceae</taxon>
        <taxon>Thalassovita</taxon>
    </lineage>
</organism>
<evidence type="ECO:0000313" key="2">
    <source>
        <dbReference type="Proteomes" id="UP000051587"/>
    </source>
</evidence>
<dbReference type="Proteomes" id="UP000051587">
    <property type="component" value="Unassembled WGS sequence"/>
</dbReference>
<dbReference type="STRING" id="53501.SAMN04488043_103232"/>
<evidence type="ECO:0000313" key="1">
    <source>
        <dbReference type="EMBL" id="CUH62827.1"/>
    </source>
</evidence>
<dbReference type="Pfam" id="PF07310">
    <property type="entry name" value="PAS_5"/>
    <property type="match status" value="1"/>
</dbReference>
<proteinExistence type="predicted"/>
<dbReference type="RefSeq" id="WP_058261121.1">
    <property type="nucleotide sequence ID" value="NZ_CP051181.1"/>
</dbReference>
<sequence>MSSFLTDKRFPELAELDAYWTALKGTRKMPARSEINPRGIDGALSHTFILERIAPGTARIRLAGQRLKDLIGMELRAMPLTALISLSDRARMEDLIDQVCTSPGIGNITLHAEHGAGRPSIEARMKLWPLSDAQGRPKRILGGLSFRGVIGQAPRRFMVVTSSLRPIGGLGAPESSEFAEPATPFIAAPRSDQGSGRVPYLRLVKAQ</sequence>
<dbReference type="EMBL" id="CYSA01000003">
    <property type="protein sequence ID" value="CUH62827.1"/>
    <property type="molecule type" value="Genomic_DNA"/>
</dbReference>
<reference evidence="1 2" key="1">
    <citation type="submission" date="2015-09" db="EMBL/GenBank/DDBJ databases">
        <authorList>
            <consortium name="Swine Surveillance"/>
        </authorList>
    </citation>
    <scope>NUCLEOTIDE SEQUENCE [LARGE SCALE GENOMIC DNA]</scope>
    <source>
        <strain evidence="1 2">CECT 4357</strain>
    </source>
</reference>
<name>A0A0P1F4S6_THAGE</name>